<comment type="caution">
    <text evidence="6">The sequence shown here is derived from an EMBL/GenBank/DDBJ whole genome shotgun (WGS) entry which is preliminary data.</text>
</comment>
<dbReference type="GO" id="GO:0004104">
    <property type="term" value="F:cholinesterase activity"/>
    <property type="evidence" value="ECO:0007669"/>
    <property type="project" value="InterPro"/>
</dbReference>
<dbReference type="PRINTS" id="PR00878">
    <property type="entry name" value="CHOLNESTRASE"/>
</dbReference>
<comment type="similarity">
    <text evidence="1 4">Belongs to the type-B carboxylesterase/lipase family.</text>
</comment>
<dbReference type="PANTHER" id="PTHR43918">
    <property type="entry name" value="ACETYLCHOLINESTERASE"/>
    <property type="match status" value="1"/>
</dbReference>
<organism evidence="6 7">
    <name type="scientific">Agaricus bisporus var. burnettii</name>
    <dbReference type="NCBI Taxonomy" id="192524"/>
    <lineage>
        <taxon>Eukaryota</taxon>
        <taxon>Fungi</taxon>
        <taxon>Dikarya</taxon>
        <taxon>Basidiomycota</taxon>
        <taxon>Agaricomycotina</taxon>
        <taxon>Agaricomycetes</taxon>
        <taxon>Agaricomycetidae</taxon>
        <taxon>Agaricales</taxon>
        <taxon>Agaricineae</taxon>
        <taxon>Agaricaceae</taxon>
        <taxon>Agaricus</taxon>
    </lineage>
</organism>
<dbReference type="SUPFAM" id="SSF53474">
    <property type="entry name" value="alpha/beta-Hydrolases"/>
    <property type="match status" value="1"/>
</dbReference>
<dbReference type="InterPro" id="IPR050654">
    <property type="entry name" value="AChE-related_enzymes"/>
</dbReference>
<feature type="signal peptide" evidence="4">
    <location>
        <begin position="1"/>
        <end position="18"/>
    </location>
</feature>
<dbReference type="InterPro" id="IPR019826">
    <property type="entry name" value="Carboxylesterase_B_AS"/>
</dbReference>
<sequence>MRFLFLLLTGIWTTLVVSQDSGLRVQTQQGDVLGSLVTPTVRQFLGIPYAVADRWEAPALPSPREEDFEADHFGDSCIQMNSPSNLEFLKLTGSVVPNGTESENCMSVNIWSPSVDRKQKTAVMIWIYGGAFQFGTSNIPTYDGQFFVRDHDDVTLVTFNYRLNVFGQPNAPQLANSTTAQNFGLLDVDAAVQWVHDNIANFGGDPERMILFGQSAGSAAVDLYTIAHPDDDRITGVIEHSGSVTGGAGPILGGGAGNSTVWNELADAVGCGSSPDDEQLACMKQVPGRTLEDAIVNMNSNFGLVIDNITVFGDVASRVAAGNFLKVPLLVGSTEHEGDIFVVGEELLSPLGFAQPLVTELSADLLTYLGFTCSAGAAALVRANASVPAWRYHYQAVFPDISTRPDLRAWHASELPIVFGTYNQSTEIAKTPDEIALSTYMQSAWVAFARDPENGLSDFGWPMYNPTSDSLIQLGNFFNKSSATFGRGDQLDFVCSKIDTLAAISAQVLSLLLP</sequence>
<dbReference type="EC" id="3.1.1.-" evidence="4"/>
<dbReference type="Gene3D" id="3.40.50.1820">
    <property type="entry name" value="alpha/beta hydrolase"/>
    <property type="match status" value="1"/>
</dbReference>
<dbReference type="InterPro" id="IPR002018">
    <property type="entry name" value="CarbesteraseB"/>
</dbReference>
<proteinExistence type="inferred from homology"/>
<keyword evidence="4" id="KW-0732">Signal</keyword>
<dbReference type="InterPro" id="IPR000997">
    <property type="entry name" value="Cholinesterase"/>
</dbReference>
<dbReference type="PROSITE" id="PS00122">
    <property type="entry name" value="CARBOXYLESTERASE_B_1"/>
    <property type="match status" value="1"/>
</dbReference>
<evidence type="ECO:0000256" key="3">
    <source>
        <dbReference type="ARBA" id="ARBA00023157"/>
    </source>
</evidence>
<keyword evidence="2 4" id="KW-0378">Hydrolase</keyword>
<name>A0A8H7KJQ8_AGABI</name>
<keyword evidence="3" id="KW-1015">Disulfide bond</keyword>
<feature type="domain" description="Carboxylesterase type B" evidence="5">
    <location>
        <begin position="24"/>
        <end position="342"/>
    </location>
</feature>
<accession>A0A8H7KJQ8</accession>
<evidence type="ECO:0000313" key="7">
    <source>
        <dbReference type="Proteomes" id="UP000629468"/>
    </source>
</evidence>
<evidence type="ECO:0000256" key="2">
    <source>
        <dbReference type="ARBA" id="ARBA00022801"/>
    </source>
</evidence>
<dbReference type="Proteomes" id="UP000629468">
    <property type="component" value="Unassembled WGS sequence"/>
</dbReference>
<evidence type="ECO:0000313" key="6">
    <source>
        <dbReference type="EMBL" id="KAF7782804.1"/>
    </source>
</evidence>
<dbReference type="PANTHER" id="PTHR43918:SF4">
    <property type="entry name" value="CARBOXYLIC ESTER HYDROLASE"/>
    <property type="match status" value="1"/>
</dbReference>
<gene>
    <name evidence="6" type="ORF">Agabi119p4_2180</name>
</gene>
<evidence type="ECO:0000259" key="5">
    <source>
        <dbReference type="Pfam" id="PF00135"/>
    </source>
</evidence>
<dbReference type="Pfam" id="PF00135">
    <property type="entry name" value="COesterase"/>
    <property type="match status" value="2"/>
</dbReference>
<dbReference type="EMBL" id="JABXXO010000003">
    <property type="protein sequence ID" value="KAF7782804.1"/>
    <property type="molecule type" value="Genomic_DNA"/>
</dbReference>
<evidence type="ECO:0000256" key="4">
    <source>
        <dbReference type="RuleBase" id="RU361235"/>
    </source>
</evidence>
<feature type="chain" id="PRO_5034422268" description="Carboxylic ester hydrolase" evidence="4">
    <location>
        <begin position="19"/>
        <end position="514"/>
    </location>
</feature>
<protein>
    <recommendedName>
        <fullName evidence="4">Carboxylic ester hydrolase</fullName>
        <ecNumber evidence="4">3.1.1.-</ecNumber>
    </recommendedName>
</protein>
<dbReference type="AlphaFoldDB" id="A0A8H7KJQ8"/>
<reference evidence="6 7" key="1">
    <citation type="journal article" name="Sci. Rep.">
        <title>Telomere-to-telomere assembled and centromere annotated genomes of the two main subspecies of the button mushroom Agaricus bisporus reveal especially polymorphic chromosome ends.</title>
        <authorList>
            <person name="Sonnenberg A.S.M."/>
            <person name="Sedaghat-Telgerd N."/>
            <person name="Lavrijssen B."/>
            <person name="Ohm R.A."/>
            <person name="Hendrickx P.M."/>
            <person name="Scholtmeijer K."/>
            <person name="Baars J.J.P."/>
            <person name="van Peer A."/>
        </authorList>
    </citation>
    <scope>NUCLEOTIDE SEQUENCE [LARGE SCALE GENOMIC DNA]</scope>
    <source>
        <strain evidence="6 7">H119_p4</strain>
    </source>
</reference>
<feature type="domain" description="Carboxylesterase type B" evidence="5">
    <location>
        <begin position="362"/>
        <end position="476"/>
    </location>
</feature>
<dbReference type="InterPro" id="IPR029058">
    <property type="entry name" value="AB_hydrolase_fold"/>
</dbReference>
<evidence type="ECO:0000256" key="1">
    <source>
        <dbReference type="ARBA" id="ARBA00005964"/>
    </source>
</evidence>